<organism evidence="7">
    <name type="scientific">Tetraodon nigroviridis</name>
    <name type="common">Spotted green pufferfish</name>
    <name type="synonym">Chelonodon nigroviridis</name>
    <dbReference type="NCBI Taxonomy" id="99883"/>
    <lineage>
        <taxon>Eukaryota</taxon>
        <taxon>Metazoa</taxon>
        <taxon>Chordata</taxon>
        <taxon>Craniata</taxon>
        <taxon>Vertebrata</taxon>
        <taxon>Euteleostomi</taxon>
        <taxon>Actinopterygii</taxon>
        <taxon>Neopterygii</taxon>
        <taxon>Teleostei</taxon>
        <taxon>Neoteleostei</taxon>
        <taxon>Acanthomorphata</taxon>
        <taxon>Eupercaria</taxon>
        <taxon>Tetraodontiformes</taxon>
        <taxon>Tetradontoidea</taxon>
        <taxon>Tetraodontidae</taxon>
        <taxon>Tetraodon</taxon>
    </lineage>
</organism>
<protein>
    <submittedName>
        <fullName evidence="7">Class I helical cytokine receptor member 3</fullName>
    </submittedName>
    <submittedName>
        <fullName evidence="8">Epstein-Barr virus induced 3</fullName>
    </submittedName>
</protein>
<proteinExistence type="evidence at transcript level"/>
<dbReference type="STRING" id="99883.ENSTNIP00000004149"/>
<dbReference type="AlphaFoldDB" id="Q6UAQ3"/>
<reference evidence="8" key="2">
    <citation type="submission" date="2025-05" db="UniProtKB">
        <authorList>
            <consortium name="Ensembl"/>
        </authorList>
    </citation>
    <scope>IDENTIFICATION</scope>
</reference>
<dbReference type="SUPFAM" id="SSF49265">
    <property type="entry name" value="Fibronectin type III"/>
    <property type="match status" value="2"/>
</dbReference>
<dbReference type="EMBL" id="AY374475">
    <property type="protein sequence ID" value="AAR25666.1"/>
    <property type="molecule type" value="mRNA"/>
</dbReference>
<dbReference type="InterPro" id="IPR056621">
    <property type="entry name" value="FN3_IL27B_N"/>
</dbReference>
<evidence type="ECO:0000256" key="2">
    <source>
        <dbReference type="ARBA" id="ARBA00022729"/>
    </source>
</evidence>
<evidence type="ECO:0000259" key="6">
    <source>
        <dbReference type="PROSITE" id="PS50853"/>
    </source>
</evidence>
<dbReference type="OMA" id="FQVCAKE"/>
<dbReference type="GO" id="GO:0004896">
    <property type="term" value="F:cytokine receptor activity"/>
    <property type="evidence" value="ECO:0007669"/>
    <property type="project" value="InterPro"/>
</dbReference>
<dbReference type="InterPro" id="IPR013783">
    <property type="entry name" value="Ig-like_fold"/>
</dbReference>
<keyword evidence="7" id="KW-0675">Receptor</keyword>
<keyword evidence="2 5" id="KW-0732">Signal</keyword>
<accession>Q6UAQ3</accession>
<dbReference type="PROSITE" id="PS50853">
    <property type="entry name" value="FN3"/>
    <property type="match status" value="1"/>
</dbReference>
<dbReference type="Gene3D" id="2.60.40.10">
    <property type="entry name" value="Immunoglobulins"/>
    <property type="match status" value="1"/>
</dbReference>
<dbReference type="Proteomes" id="UP000007303">
    <property type="component" value="Unassembled WGS sequence"/>
</dbReference>
<keyword evidence="9" id="KW-1185">Reference proteome</keyword>
<keyword evidence="3" id="KW-0677">Repeat</keyword>
<name>Q6UAQ3_TETNG</name>
<feature type="domain" description="Fibronectin type-III" evidence="6">
    <location>
        <begin position="147"/>
        <end position="247"/>
    </location>
</feature>
<feature type="signal peptide" evidence="5">
    <location>
        <begin position="1"/>
        <end position="24"/>
    </location>
</feature>
<sequence>MSGQDTRAAVIGWTALALLTCVHGGHMLDLLRAATPTNPLGHPDPPPVPRVRCWCSSYPNATVCSWPEPSHSPPTRYVATCRERHRESVIKPCHLVQPGSSPSSERLWSCHLPNLRLLTDHVINVTAIYSNRSSSYLSSFMLEDILKPDPPVDVQVSLKAKSLQVRWSPPPTWANMDIFPLKYHIRYQWTTRGILKSVGLGPFESTTAHLKGLAPGRSYLFQVCAKELLGLGECSRWSSAVKITLPRNNV</sequence>
<evidence type="ECO:0000256" key="1">
    <source>
        <dbReference type="ARBA" id="ARBA00010890"/>
    </source>
</evidence>
<dbReference type="InterPro" id="IPR053073">
    <property type="entry name" value="IL11/IL27_subunit_beta"/>
</dbReference>
<dbReference type="SMART" id="SM00060">
    <property type="entry name" value="FN3"/>
    <property type="match status" value="2"/>
</dbReference>
<dbReference type="InterPro" id="IPR036116">
    <property type="entry name" value="FN3_sf"/>
</dbReference>
<dbReference type="PANTHER" id="PTHR48483">
    <property type="entry name" value="INTERLEUKIN-27 SUBUNIT BETA"/>
    <property type="match status" value="1"/>
</dbReference>
<dbReference type="Pfam" id="PF00041">
    <property type="entry name" value="fn3"/>
    <property type="match status" value="1"/>
</dbReference>
<dbReference type="PANTHER" id="PTHR48483:SF2">
    <property type="entry name" value="INTERLEUKIN-27 SUBUNIT BETA"/>
    <property type="match status" value="1"/>
</dbReference>
<comment type="similarity">
    <text evidence="1">Belongs to the type I cytokine receptor family. Type 3 subfamily.</text>
</comment>
<evidence type="ECO:0000313" key="8">
    <source>
        <dbReference type="Ensembl" id="ENSTNIP00000004149.1"/>
    </source>
</evidence>
<dbReference type="InterPro" id="IPR003530">
    <property type="entry name" value="Hematopoietin_rcpt_L_F3_CS"/>
</dbReference>
<evidence type="ECO:0000313" key="9">
    <source>
        <dbReference type="Proteomes" id="UP000007303"/>
    </source>
</evidence>
<dbReference type="Ensembl" id="ENSTNIT00000004283.1">
    <property type="protein sequence ID" value="ENSTNIP00000004149.1"/>
    <property type="gene ID" value="ENSTNIG00000001785.1"/>
</dbReference>
<dbReference type="PROSITE" id="PS01354">
    <property type="entry name" value="HEMATOPO_REC_L_F3"/>
    <property type="match status" value="1"/>
</dbReference>
<dbReference type="CDD" id="cd00063">
    <property type="entry name" value="FN3"/>
    <property type="match status" value="1"/>
</dbReference>
<dbReference type="GO" id="GO:0016020">
    <property type="term" value="C:membrane"/>
    <property type="evidence" value="ECO:0007669"/>
    <property type="project" value="InterPro"/>
</dbReference>
<evidence type="ECO:0000256" key="5">
    <source>
        <dbReference type="SAM" id="SignalP"/>
    </source>
</evidence>
<evidence type="ECO:0000256" key="4">
    <source>
        <dbReference type="ARBA" id="ARBA00023180"/>
    </source>
</evidence>
<gene>
    <name evidence="7" type="primary">CRFA3</name>
</gene>
<evidence type="ECO:0000256" key="3">
    <source>
        <dbReference type="ARBA" id="ARBA00022737"/>
    </source>
</evidence>
<dbReference type="Pfam" id="PF24031">
    <property type="entry name" value="FN3_IL27B_N"/>
    <property type="match status" value="1"/>
</dbReference>
<dbReference type="HOGENOM" id="CLU_047259_2_0_1"/>
<dbReference type="InterPro" id="IPR003961">
    <property type="entry name" value="FN3_dom"/>
</dbReference>
<keyword evidence="4" id="KW-0325">Glycoprotein</keyword>
<evidence type="ECO:0000313" key="7">
    <source>
        <dbReference type="EMBL" id="AAR25666.1"/>
    </source>
</evidence>
<dbReference type="GeneTree" id="ENSGT00940000160050"/>
<reference evidence="7 9" key="1">
    <citation type="journal article" date="2004" name="Nature">
        <title>Genome duplication in the teleost fish Tetraodon nigroviridis reveals the early vertebrate proto-karyotype.</title>
        <authorList>
            <person name="Jaillon O."/>
            <person name="Aury J.-M."/>
            <person name="Brunet F."/>
            <person name="Petit J.-L."/>
            <person name="Stange-Thomann N."/>
            <person name="Mauceli E."/>
            <person name="Bouneau L."/>
            <person name="Fischer C."/>
            <person name="Ozouf-Costaz C."/>
            <person name="Bernot A."/>
            <person name="Nicaud S."/>
            <person name="Jaffe D."/>
            <person name="Fisher S."/>
            <person name="Lutfalla G."/>
            <person name="Dossat C."/>
            <person name="Segurens B."/>
            <person name="Dasilva C."/>
            <person name="Salanoubat M."/>
            <person name="Levy M."/>
            <person name="Boudet N."/>
            <person name="Castellano S."/>
            <person name="Anthouard V."/>
            <person name="Jubin C."/>
            <person name="Castelli V."/>
            <person name="Katinka M."/>
            <person name="Vacherie B."/>
            <person name="Biemont C."/>
            <person name="Skalli Z."/>
            <person name="Cattolico L."/>
            <person name="Poulain J."/>
            <person name="De Berardinis V."/>
            <person name="Cruaud C."/>
            <person name="Duprat S."/>
            <person name="Brottier P."/>
            <person name="Coutanceau J.-P."/>
            <person name="Gouzy J."/>
            <person name="Parra G."/>
            <person name="Lardier G."/>
            <person name="Chapple C."/>
            <person name="McKernan K.J."/>
            <person name="McEwan P."/>
            <person name="Bosak S."/>
            <person name="Kellis M."/>
            <person name="Volff J.-N."/>
            <person name="Guigo R."/>
            <person name="Zody M.C."/>
            <person name="Mesirov J."/>
            <person name="Lindblad-Toh K."/>
            <person name="Birren B."/>
            <person name="Nusbaum C."/>
            <person name="Kahn D."/>
            <person name="Robinson-Rechavi M."/>
            <person name="Laudet V."/>
            <person name="Schachter V."/>
            <person name="Quetier F."/>
            <person name="Saurin W."/>
            <person name="Scarpelli C."/>
            <person name="Wincker P."/>
            <person name="Lander E.S."/>
            <person name="Weissenbach J."/>
            <person name="Roest Crollius H."/>
        </authorList>
    </citation>
    <scope>NUCLEOTIDE SEQUENCE</scope>
</reference>
<feature type="chain" id="PRO_5014106658" evidence="5">
    <location>
        <begin position="25"/>
        <end position="250"/>
    </location>
</feature>